<organism evidence="5 6">
    <name type="scientific">Solanum verrucosum</name>
    <dbReference type="NCBI Taxonomy" id="315347"/>
    <lineage>
        <taxon>Eukaryota</taxon>
        <taxon>Viridiplantae</taxon>
        <taxon>Streptophyta</taxon>
        <taxon>Embryophyta</taxon>
        <taxon>Tracheophyta</taxon>
        <taxon>Spermatophyta</taxon>
        <taxon>Magnoliopsida</taxon>
        <taxon>eudicotyledons</taxon>
        <taxon>Gunneridae</taxon>
        <taxon>Pentapetalae</taxon>
        <taxon>asterids</taxon>
        <taxon>lamiids</taxon>
        <taxon>Solanales</taxon>
        <taxon>Solanaceae</taxon>
        <taxon>Solanoideae</taxon>
        <taxon>Solaneae</taxon>
        <taxon>Solanum</taxon>
    </lineage>
</organism>
<evidence type="ECO:0000259" key="4">
    <source>
        <dbReference type="Pfam" id="PF20160"/>
    </source>
</evidence>
<dbReference type="AlphaFoldDB" id="A0AAF0ZXQ7"/>
<dbReference type="SUPFAM" id="SSF52058">
    <property type="entry name" value="L domain-like"/>
    <property type="match status" value="1"/>
</dbReference>
<evidence type="ECO:0000313" key="6">
    <source>
        <dbReference type="Proteomes" id="UP001234989"/>
    </source>
</evidence>
<keyword evidence="1" id="KW-0433">Leucine-rich repeat</keyword>
<protein>
    <recommendedName>
        <fullName evidence="4">C-JID domain-containing protein</fullName>
    </recommendedName>
</protein>
<evidence type="ECO:0000256" key="1">
    <source>
        <dbReference type="ARBA" id="ARBA00022614"/>
    </source>
</evidence>
<keyword evidence="2" id="KW-0677">Repeat</keyword>
<dbReference type="InterPro" id="IPR050216">
    <property type="entry name" value="LRR_domain-containing"/>
</dbReference>
<sequence length="394" mass="44187">MAEGFRSLKILDLSYCNLKDGELSEDIGCLSSLEDLYLQGNNFEHLPQSIAQLGSLRSLDLSECRRLKEFLGVNVAKGLRSLYILKLSNCNLIDGGLPQDIGCLSSLEKLYLNGNNFEHLPQSIAQLGALRSLDLSECKRLTHLPELPPELYALHADCHMALKSIHNLVTKKKNSQRLIFTPLSYGAYNDLIYNSFAHALFQNISSLQHDISASHSLSLREFTIKHPGKKILSWFHHRGMDKSVSVNLPDNWYVSDNFLGFAACYSGSIIDTKAYLIPSCNQMSWMIQNLSLSDRSTLDTESTVHFFFVPLASLWDTSKANGKTPNDYGIIGLTFSGHRKDYGLHLLYKDELEHEALLQMRGDNDEPTEHSIGTRRSTPVSSKTLQLFPTSPGF</sequence>
<feature type="compositionally biased region" description="Polar residues" evidence="3">
    <location>
        <begin position="374"/>
        <end position="394"/>
    </location>
</feature>
<feature type="domain" description="C-JID" evidence="4">
    <location>
        <begin position="226"/>
        <end position="353"/>
    </location>
</feature>
<dbReference type="Gene3D" id="3.80.10.10">
    <property type="entry name" value="Ribonuclease Inhibitor"/>
    <property type="match status" value="1"/>
</dbReference>
<evidence type="ECO:0000313" key="5">
    <source>
        <dbReference type="EMBL" id="WMV53180.1"/>
    </source>
</evidence>
<evidence type="ECO:0000256" key="2">
    <source>
        <dbReference type="ARBA" id="ARBA00022737"/>
    </source>
</evidence>
<dbReference type="InterPro" id="IPR001611">
    <property type="entry name" value="Leu-rich_rpt"/>
</dbReference>
<gene>
    <name evidence="5" type="ORF">MTR67_046565</name>
</gene>
<proteinExistence type="predicted"/>
<dbReference type="GO" id="GO:0005737">
    <property type="term" value="C:cytoplasm"/>
    <property type="evidence" value="ECO:0007669"/>
    <property type="project" value="TreeGrafter"/>
</dbReference>
<accession>A0AAF0ZXQ7</accession>
<dbReference type="InterPro" id="IPR045344">
    <property type="entry name" value="C-JID"/>
</dbReference>
<dbReference type="GO" id="GO:0051707">
    <property type="term" value="P:response to other organism"/>
    <property type="evidence" value="ECO:0007669"/>
    <property type="project" value="UniProtKB-ARBA"/>
</dbReference>
<dbReference type="InterPro" id="IPR003591">
    <property type="entry name" value="Leu-rich_rpt_typical-subtyp"/>
</dbReference>
<dbReference type="Pfam" id="PF00560">
    <property type="entry name" value="LRR_1"/>
    <property type="match status" value="3"/>
</dbReference>
<dbReference type="EMBL" id="CP133622">
    <property type="protein sequence ID" value="WMV53180.1"/>
    <property type="molecule type" value="Genomic_DNA"/>
</dbReference>
<dbReference type="Pfam" id="PF20160">
    <property type="entry name" value="C-JID"/>
    <property type="match status" value="1"/>
</dbReference>
<dbReference type="SMART" id="SM00369">
    <property type="entry name" value="LRR_TYP"/>
    <property type="match status" value="2"/>
</dbReference>
<dbReference type="PANTHER" id="PTHR48051:SF1">
    <property type="entry name" value="RAS SUPPRESSOR PROTEIN 1"/>
    <property type="match status" value="1"/>
</dbReference>
<feature type="region of interest" description="Disordered" evidence="3">
    <location>
        <begin position="362"/>
        <end position="394"/>
    </location>
</feature>
<reference evidence="5" key="1">
    <citation type="submission" date="2023-08" db="EMBL/GenBank/DDBJ databases">
        <title>A de novo genome assembly of Solanum verrucosum Schlechtendal, a Mexican diploid species geographically isolated from the other diploid A-genome species in potato relatives.</title>
        <authorList>
            <person name="Hosaka K."/>
        </authorList>
    </citation>
    <scope>NUCLEOTIDE SEQUENCE</scope>
    <source>
        <tissue evidence="5">Young leaves</tissue>
    </source>
</reference>
<dbReference type="GO" id="GO:0006952">
    <property type="term" value="P:defense response"/>
    <property type="evidence" value="ECO:0007669"/>
    <property type="project" value="UniProtKB-ARBA"/>
</dbReference>
<dbReference type="PANTHER" id="PTHR48051">
    <property type="match status" value="1"/>
</dbReference>
<name>A0AAF0ZXQ7_SOLVR</name>
<keyword evidence="6" id="KW-1185">Reference proteome</keyword>
<dbReference type="Proteomes" id="UP001234989">
    <property type="component" value="Chromosome 11"/>
</dbReference>
<dbReference type="InterPro" id="IPR032675">
    <property type="entry name" value="LRR_dom_sf"/>
</dbReference>
<dbReference type="PROSITE" id="PS51450">
    <property type="entry name" value="LRR"/>
    <property type="match status" value="1"/>
</dbReference>
<evidence type="ECO:0000256" key="3">
    <source>
        <dbReference type="SAM" id="MobiDB-lite"/>
    </source>
</evidence>